<dbReference type="FunFam" id="2.60.40.10:FF:001452">
    <property type="entry name" value="Uncharacterized protein, isoform F"/>
    <property type="match status" value="1"/>
</dbReference>
<dbReference type="InterPro" id="IPR003598">
    <property type="entry name" value="Ig_sub2"/>
</dbReference>
<dbReference type="PROSITE" id="PS50835">
    <property type="entry name" value="IG_LIKE"/>
    <property type="match status" value="1"/>
</dbReference>
<dbReference type="InterPro" id="IPR036179">
    <property type="entry name" value="Ig-like_dom_sf"/>
</dbReference>
<gene>
    <name evidence="3" type="ORF">TBIB3V08_LOCUS3536</name>
</gene>
<evidence type="ECO:0000313" key="3">
    <source>
        <dbReference type="EMBL" id="CAD7441062.1"/>
    </source>
</evidence>
<evidence type="ECO:0000256" key="1">
    <source>
        <dbReference type="SAM" id="MobiDB-lite"/>
    </source>
</evidence>
<dbReference type="SMART" id="SM00408">
    <property type="entry name" value="IGc2"/>
    <property type="match status" value="1"/>
</dbReference>
<feature type="domain" description="Ig-like" evidence="2">
    <location>
        <begin position="156"/>
        <end position="244"/>
    </location>
</feature>
<name>A0A7R9EVR2_9NEOP</name>
<dbReference type="PANTHER" id="PTHR47633">
    <property type="entry name" value="IMMUNOGLOBULIN"/>
    <property type="match status" value="1"/>
</dbReference>
<dbReference type="InterPro" id="IPR013783">
    <property type="entry name" value="Ig-like_fold"/>
</dbReference>
<dbReference type="Pfam" id="PF07679">
    <property type="entry name" value="I-set"/>
    <property type="match status" value="1"/>
</dbReference>
<feature type="compositionally biased region" description="Low complexity" evidence="1">
    <location>
        <begin position="109"/>
        <end position="128"/>
    </location>
</feature>
<organism evidence="3">
    <name type="scientific">Timema bartmani</name>
    <dbReference type="NCBI Taxonomy" id="61472"/>
    <lineage>
        <taxon>Eukaryota</taxon>
        <taxon>Metazoa</taxon>
        <taxon>Ecdysozoa</taxon>
        <taxon>Arthropoda</taxon>
        <taxon>Hexapoda</taxon>
        <taxon>Insecta</taxon>
        <taxon>Pterygota</taxon>
        <taxon>Neoptera</taxon>
        <taxon>Polyneoptera</taxon>
        <taxon>Phasmatodea</taxon>
        <taxon>Timematodea</taxon>
        <taxon>Timematoidea</taxon>
        <taxon>Timematidae</taxon>
        <taxon>Timema</taxon>
    </lineage>
</organism>
<dbReference type="SUPFAM" id="SSF48726">
    <property type="entry name" value="Immunoglobulin"/>
    <property type="match status" value="1"/>
</dbReference>
<accession>A0A7R9EVR2</accession>
<evidence type="ECO:0000259" key="2">
    <source>
        <dbReference type="PROSITE" id="PS50835"/>
    </source>
</evidence>
<reference evidence="3" key="1">
    <citation type="submission" date="2020-11" db="EMBL/GenBank/DDBJ databases">
        <authorList>
            <person name="Tran Van P."/>
        </authorList>
    </citation>
    <scope>NUCLEOTIDE SEQUENCE</scope>
</reference>
<dbReference type="EMBL" id="OD565182">
    <property type="protein sequence ID" value="CAD7441062.1"/>
    <property type="molecule type" value="Genomic_DNA"/>
</dbReference>
<dbReference type="Gene3D" id="2.60.40.10">
    <property type="entry name" value="Immunoglobulins"/>
    <property type="match status" value="1"/>
</dbReference>
<dbReference type="InterPro" id="IPR013098">
    <property type="entry name" value="Ig_I-set"/>
</dbReference>
<protein>
    <recommendedName>
        <fullName evidence="2">Ig-like domain-containing protein</fullName>
    </recommendedName>
</protein>
<proteinExistence type="predicted"/>
<dbReference type="SMART" id="SM00409">
    <property type="entry name" value="IG"/>
    <property type="match status" value="1"/>
</dbReference>
<sequence>MIVPTFADRGCHVVGIASAHATSLSFLDWSCYLFIQVAPHLPFTRVSLTHCFTEILEAPGIEPGTTGSVARNSDHLTTEVVEQQTVPEEKETLLSRQLSRPPGLLSAGSTPRSTPRTTPSRSISPSVPRQHHRDQDSTPSRYADGERPKRLKLAAPKFYAIPHNRVAEEGETVRFQCAIAGHPSPWVTWDKDGLLVTPSARLTLKEKDDLRVLEVAEVTPEDAGLYRVTLENEVGRVEASARLEVIARAVLLKFTTLSALPGMFSTGERIKSQNQPF</sequence>
<feature type="region of interest" description="Disordered" evidence="1">
    <location>
        <begin position="81"/>
        <end position="148"/>
    </location>
</feature>
<dbReference type="InterPro" id="IPR003599">
    <property type="entry name" value="Ig_sub"/>
</dbReference>
<dbReference type="InterPro" id="IPR007110">
    <property type="entry name" value="Ig-like_dom"/>
</dbReference>
<dbReference type="AlphaFoldDB" id="A0A7R9EVR2"/>